<protein>
    <submittedName>
        <fullName evidence="1">N-formylglutamate amidohydrolase</fullName>
    </submittedName>
</protein>
<dbReference type="Proteomes" id="UP000052268">
    <property type="component" value="Unassembled WGS sequence"/>
</dbReference>
<dbReference type="Pfam" id="PF05013">
    <property type="entry name" value="FGase"/>
    <property type="match status" value="1"/>
</dbReference>
<dbReference type="PIRSF" id="PIRSF029730">
    <property type="entry name" value="UCP029730"/>
    <property type="match status" value="1"/>
</dbReference>
<comment type="caution">
    <text evidence="1">The sequence shown here is derived from an EMBL/GenBank/DDBJ whole genome shotgun (WGS) entry which is preliminary data.</text>
</comment>
<dbReference type="GO" id="GO:0016787">
    <property type="term" value="F:hydrolase activity"/>
    <property type="evidence" value="ECO:0007669"/>
    <property type="project" value="UniProtKB-KW"/>
</dbReference>
<proteinExistence type="predicted"/>
<organism evidence="1 2">
    <name type="scientific">Novosphingobium barchaimii LL02</name>
    <dbReference type="NCBI Taxonomy" id="1114963"/>
    <lineage>
        <taxon>Bacteria</taxon>
        <taxon>Pseudomonadati</taxon>
        <taxon>Pseudomonadota</taxon>
        <taxon>Alphaproteobacteria</taxon>
        <taxon>Sphingomonadales</taxon>
        <taxon>Sphingomonadaceae</taxon>
        <taxon>Novosphingobium</taxon>
    </lineage>
</organism>
<keyword evidence="1" id="KW-0378">Hydrolase</keyword>
<dbReference type="PATRIC" id="fig|1114963.3.peg.1652"/>
<name>A0A0J7XXX9_9SPHN</name>
<dbReference type="AlphaFoldDB" id="A0A0J7XXX9"/>
<dbReference type="EMBL" id="JACU01000004">
    <property type="protein sequence ID" value="KMS56128.1"/>
    <property type="molecule type" value="Genomic_DNA"/>
</dbReference>
<gene>
    <name evidence="1" type="ORF">V474_14190</name>
</gene>
<dbReference type="RefSeq" id="WP_059150991.1">
    <property type="nucleotide sequence ID" value="NZ_KQ130453.1"/>
</dbReference>
<evidence type="ECO:0000313" key="2">
    <source>
        <dbReference type="Proteomes" id="UP000052268"/>
    </source>
</evidence>
<dbReference type="SUPFAM" id="SSF53187">
    <property type="entry name" value="Zn-dependent exopeptidases"/>
    <property type="match status" value="1"/>
</dbReference>
<dbReference type="OrthoDB" id="9815326at2"/>
<dbReference type="InterPro" id="IPR011227">
    <property type="entry name" value="UCP029730"/>
</dbReference>
<keyword evidence="2" id="KW-1185">Reference proteome</keyword>
<sequence>MAGRTADGLLCPGDPAPVGLFNAEGTSPFLLIGDHAGSALPRALGNLGLEPGEMGRHIAIDIGVYGLGHALAKMLDAPFVHQTYSRLVIDCNRDPDRVDAIPEVSDGTRIHGNEGLPVDARMARIGAIHRAYHAQIAAIIDARKATGLETVIVSLHSFTPTMDGTPRPWHVGILHGAGRADFAYALLQELRREDGLNVGDNVPYAMDDTDYTVPLHAFTRSLRYTEIEIRQDLLANGDAQQLWAARFNRTLVDALALVTP</sequence>
<reference evidence="1 2" key="1">
    <citation type="journal article" date="2015" name="G3 (Bethesda)">
        <title>Insights into Ongoing Evolution of the Hexachlorocyclohexane Catabolic Pathway from Comparative Genomics of Ten Sphingomonadaceae Strains.</title>
        <authorList>
            <person name="Pearce S.L."/>
            <person name="Oakeshott J.G."/>
            <person name="Pandey G."/>
        </authorList>
    </citation>
    <scope>NUCLEOTIDE SEQUENCE [LARGE SCALE GENOMIC DNA]</scope>
    <source>
        <strain evidence="1 2">LL02</strain>
    </source>
</reference>
<accession>A0A0J7XXX9</accession>
<dbReference type="InterPro" id="IPR007709">
    <property type="entry name" value="N-FG_amidohydro"/>
</dbReference>
<evidence type="ECO:0000313" key="1">
    <source>
        <dbReference type="EMBL" id="KMS56128.1"/>
    </source>
</evidence>
<dbReference type="Gene3D" id="3.40.630.40">
    <property type="entry name" value="Zn-dependent exopeptidases"/>
    <property type="match status" value="1"/>
</dbReference>